<evidence type="ECO:0000259" key="4">
    <source>
        <dbReference type="Pfam" id="PF13472"/>
    </source>
</evidence>
<comment type="caution">
    <text evidence="5">The sequence shown here is derived from an EMBL/GenBank/DDBJ whole genome shotgun (WGS) entry which is preliminary data.</text>
</comment>
<evidence type="ECO:0000313" key="6">
    <source>
        <dbReference type="Proteomes" id="UP000476511"/>
    </source>
</evidence>
<name>A0A6L5QZJ2_9MICO</name>
<dbReference type="GO" id="GO:0019433">
    <property type="term" value="P:triglyceride catabolic process"/>
    <property type="evidence" value="ECO:0007669"/>
    <property type="project" value="TreeGrafter"/>
</dbReference>
<dbReference type="GO" id="GO:0004806">
    <property type="term" value="F:triacylglycerol lipase activity"/>
    <property type="evidence" value="ECO:0007669"/>
    <property type="project" value="TreeGrafter"/>
</dbReference>
<evidence type="ECO:0000256" key="1">
    <source>
        <dbReference type="PIRSR" id="PIRSR637460-1"/>
    </source>
</evidence>
<reference evidence="5 6" key="1">
    <citation type="submission" date="2019-11" db="EMBL/GenBank/DDBJ databases">
        <title>Agromyces kandeliae sp. nov., isolated from mangrove soil.</title>
        <authorList>
            <person name="Wang R."/>
        </authorList>
    </citation>
    <scope>NUCLEOTIDE SEQUENCE [LARGE SCALE GENOMIC DNA]</scope>
    <source>
        <strain evidence="5 6">Q22</strain>
    </source>
</reference>
<dbReference type="PANTHER" id="PTHR37981">
    <property type="entry name" value="LIPASE 2"/>
    <property type="match status" value="1"/>
</dbReference>
<dbReference type="AlphaFoldDB" id="A0A6L5QZJ2"/>
<feature type="active site" description="Nucleophile" evidence="1">
    <location>
        <position position="87"/>
    </location>
</feature>
<dbReference type="InterPro" id="IPR013830">
    <property type="entry name" value="SGNH_hydro"/>
</dbReference>
<accession>A0A6L5QZJ2</accession>
<dbReference type="PROSITE" id="PS51318">
    <property type="entry name" value="TAT"/>
    <property type="match status" value="1"/>
</dbReference>
<keyword evidence="2" id="KW-1015">Disulfide bond</keyword>
<feature type="compositionally biased region" description="Gly residues" evidence="3">
    <location>
        <begin position="63"/>
        <end position="74"/>
    </location>
</feature>
<dbReference type="Pfam" id="PF13472">
    <property type="entry name" value="Lipase_GDSL_2"/>
    <property type="match status" value="1"/>
</dbReference>
<feature type="domain" description="SGNH hydrolase-type esterase" evidence="4">
    <location>
        <begin position="83"/>
        <end position="302"/>
    </location>
</feature>
<dbReference type="EMBL" id="WKJD01000003">
    <property type="protein sequence ID" value="MRX42267.1"/>
    <property type="molecule type" value="Genomic_DNA"/>
</dbReference>
<dbReference type="SUPFAM" id="SSF52266">
    <property type="entry name" value="SGNH hydrolase"/>
    <property type="match status" value="1"/>
</dbReference>
<keyword evidence="6" id="KW-1185">Reference proteome</keyword>
<dbReference type="Proteomes" id="UP000476511">
    <property type="component" value="Unassembled WGS sequence"/>
</dbReference>
<sequence>MSRTMSSHARHDAAVPAVHARRVALLAAGLLAALTLLLGSALAGPADTAHAAVPMAKPDKPGKPGGGSGGGGGGGTTELEYAALGDSFAAGVGAGSYIERTCYTSSKSYPKLLDGDADKALVAFPACSGTDTVDVLDRQIAAIPTTAKLVTVTVGGNDVGFADVMQNCFVLVSSSCSSKIAAGAAIADSPEFTASIVAVVDGIQERAPGAKVIVAGYPLLFWENSSGVNPKYVWADEVNDETVELNDVVEAAATSAGAVFVDVEDDFAGHGIGSSSPWINDWKWLTTTTVNAFHPNATGHAAYATAIRAVPLS</sequence>
<dbReference type="InterPro" id="IPR036514">
    <property type="entry name" value="SGNH_hydro_sf"/>
</dbReference>
<dbReference type="PANTHER" id="PTHR37981:SF1">
    <property type="entry name" value="SGNH HYDROLASE-TYPE ESTERASE DOMAIN-CONTAINING PROTEIN"/>
    <property type="match status" value="1"/>
</dbReference>
<dbReference type="CDD" id="cd01823">
    <property type="entry name" value="SEST_like"/>
    <property type="match status" value="1"/>
</dbReference>
<evidence type="ECO:0000313" key="5">
    <source>
        <dbReference type="EMBL" id="MRX42267.1"/>
    </source>
</evidence>
<feature type="active site" evidence="1">
    <location>
        <position position="294"/>
    </location>
</feature>
<evidence type="ECO:0000256" key="2">
    <source>
        <dbReference type="PIRSR" id="PIRSR637460-2"/>
    </source>
</evidence>
<feature type="disulfide bond" evidence="2">
    <location>
        <begin position="102"/>
        <end position="127"/>
    </location>
</feature>
<evidence type="ECO:0000256" key="3">
    <source>
        <dbReference type="SAM" id="MobiDB-lite"/>
    </source>
</evidence>
<dbReference type="InterPro" id="IPR037460">
    <property type="entry name" value="SEST-like"/>
</dbReference>
<dbReference type="Gene3D" id="3.40.50.1110">
    <property type="entry name" value="SGNH hydrolase"/>
    <property type="match status" value="1"/>
</dbReference>
<gene>
    <name evidence="5" type="ORF">GJR97_00840</name>
</gene>
<protein>
    <recommendedName>
        <fullName evidence="4">SGNH hydrolase-type esterase domain-containing protein</fullName>
    </recommendedName>
</protein>
<dbReference type="InterPro" id="IPR006311">
    <property type="entry name" value="TAT_signal"/>
</dbReference>
<feature type="region of interest" description="Disordered" evidence="3">
    <location>
        <begin position="53"/>
        <end position="74"/>
    </location>
</feature>
<proteinExistence type="predicted"/>
<organism evidence="5 6">
    <name type="scientific">Agromyces kandeliae</name>
    <dbReference type="NCBI Taxonomy" id="2666141"/>
    <lineage>
        <taxon>Bacteria</taxon>
        <taxon>Bacillati</taxon>
        <taxon>Actinomycetota</taxon>
        <taxon>Actinomycetes</taxon>
        <taxon>Micrococcales</taxon>
        <taxon>Microbacteriaceae</taxon>
        <taxon>Agromyces</taxon>
    </lineage>
</organism>
<feature type="disulfide bond" evidence="2">
    <location>
        <begin position="168"/>
        <end position="176"/>
    </location>
</feature>